<protein>
    <recommendedName>
        <fullName evidence="1">DUF7740 domain-containing protein</fullName>
    </recommendedName>
</protein>
<dbReference type="AlphaFoldDB" id="A0A089WV77"/>
<name>A0A089WV77_9PSED</name>
<proteinExistence type="predicted"/>
<gene>
    <name evidence="2" type="ORF">LK03_14820</name>
</gene>
<evidence type="ECO:0000259" key="1">
    <source>
        <dbReference type="Pfam" id="PF24886"/>
    </source>
</evidence>
<evidence type="ECO:0000313" key="3">
    <source>
        <dbReference type="Proteomes" id="UP000029493"/>
    </source>
</evidence>
<dbReference type="EMBL" id="CP009455">
    <property type="protein sequence ID" value="AIR90482.1"/>
    <property type="molecule type" value="Genomic_DNA"/>
</dbReference>
<keyword evidence="3" id="KW-1185">Reference proteome</keyword>
<dbReference type="OrthoDB" id="6961409at2"/>
<dbReference type="RefSeq" id="WP_038413074.1">
    <property type="nucleotide sequence ID" value="NZ_CP009455.1"/>
</dbReference>
<dbReference type="Proteomes" id="UP000029493">
    <property type="component" value="Chromosome"/>
</dbReference>
<dbReference type="InterPro" id="IPR056642">
    <property type="entry name" value="DUF7740"/>
</dbReference>
<organism evidence="2 3">
    <name type="scientific">Pseudomonas cremoricolorata</name>
    <dbReference type="NCBI Taxonomy" id="157783"/>
    <lineage>
        <taxon>Bacteria</taxon>
        <taxon>Pseudomonadati</taxon>
        <taxon>Pseudomonadota</taxon>
        <taxon>Gammaproteobacteria</taxon>
        <taxon>Pseudomonadales</taxon>
        <taxon>Pseudomonadaceae</taxon>
        <taxon>Pseudomonas</taxon>
    </lineage>
</organism>
<evidence type="ECO:0000313" key="2">
    <source>
        <dbReference type="EMBL" id="AIR90482.1"/>
    </source>
</evidence>
<sequence>MKKAPSGVVTLPGWLNRPVKKLYNTRSGGQYRPDDVAMAFALSVRIHDSADHLRRLARRLVDKVCLEHQPNMKRLAREPDDAKVFDAALKIINRVCDLQGYAPGSTFVRNGGDDGSDAAAA</sequence>
<dbReference type="KEGG" id="psw:LK03_14820"/>
<dbReference type="STRING" id="157783.LK03_14820"/>
<accession>A0A089WV77</accession>
<feature type="domain" description="DUF7740" evidence="1">
    <location>
        <begin position="33"/>
        <end position="96"/>
    </location>
</feature>
<dbReference type="Pfam" id="PF24886">
    <property type="entry name" value="DUF7740"/>
    <property type="match status" value="1"/>
</dbReference>
<reference evidence="2 3" key="1">
    <citation type="submission" date="2014-09" db="EMBL/GenBank/DDBJ databases">
        <authorList>
            <person name="Chan K.-G."/>
        </authorList>
    </citation>
    <scope>NUCLEOTIDE SEQUENCE [LARGE SCALE GENOMIC DNA]</scope>
    <source>
        <strain evidence="2 3">ND07</strain>
    </source>
</reference>